<sequence length="63" mass="7150">MADNALTILVKIVYKIARSKWVKIEPDVIWSRPSPGWKARVGALVDSLCDTRRVGVKTEIRRS</sequence>
<proteinExistence type="predicted"/>
<evidence type="ECO:0000313" key="1">
    <source>
        <dbReference type="EMBL" id="BBN07408.1"/>
    </source>
</evidence>
<dbReference type="AlphaFoldDB" id="A0AAF6B5X4"/>
<accession>A0AAF6B5X4</accession>
<dbReference type="Proteomes" id="UP001162541">
    <property type="component" value="Chromosome 4"/>
</dbReference>
<organism evidence="1 2">
    <name type="scientific">Marchantia polymorpha subsp. ruderalis</name>
    <dbReference type="NCBI Taxonomy" id="1480154"/>
    <lineage>
        <taxon>Eukaryota</taxon>
        <taxon>Viridiplantae</taxon>
        <taxon>Streptophyta</taxon>
        <taxon>Embryophyta</taxon>
        <taxon>Marchantiophyta</taxon>
        <taxon>Marchantiopsida</taxon>
        <taxon>Marchantiidae</taxon>
        <taxon>Marchantiales</taxon>
        <taxon>Marchantiaceae</taxon>
        <taxon>Marchantia</taxon>
    </lineage>
</organism>
<protein>
    <submittedName>
        <fullName evidence="1">Uncharacterized protein</fullName>
    </submittedName>
</protein>
<evidence type="ECO:0000313" key="2">
    <source>
        <dbReference type="Proteomes" id="UP001162541"/>
    </source>
</evidence>
<dbReference type="EMBL" id="AP019869">
    <property type="protein sequence ID" value="BBN07408.1"/>
    <property type="molecule type" value="Genomic_DNA"/>
</dbReference>
<name>A0AAF6B5X4_MARPO</name>
<reference evidence="2" key="1">
    <citation type="journal article" date="2020" name="Curr. Biol.">
        <title>Chromatin organization in early land plants reveals an ancestral association between H3K27me3, transposons, and constitutive heterochromatin.</title>
        <authorList>
            <person name="Montgomery S.A."/>
            <person name="Tanizawa Y."/>
            <person name="Galik B."/>
            <person name="Wang N."/>
            <person name="Ito T."/>
            <person name="Mochizuki T."/>
            <person name="Akimcheva S."/>
            <person name="Bowman J.L."/>
            <person name="Cognat V."/>
            <person name="Marechal-Drouard L."/>
            <person name="Ekker H."/>
            <person name="Hong S.F."/>
            <person name="Kohchi T."/>
            <person name="Lin S.S."/>
            <person name="Liu L.D."/>
            <person name="Nakamura Y."/>
            <person name="Valeeva L.R."/>
            <person name="Shakirov E.V."/>
            <person name="Shippen D.E."/>
            <person name="Wei W.L."/>
            <person name="Yagura M."/>
            <person name="Yamaoka S."/>
            <person name="Yamato K.T."/>
            <person name="Liu C."/>
            <person name="Berger F."/>
        </authorList>
    </citation>
    <scope>NUCLEOTIDE SEQUENCE [LARGE SCALE GENOMIC DNA]</scope>
    <source>
        <strain evidence="2">Tak-1</strain>
    </source>
</reference>
<gene>
    <name evidence="1" type="ORF">Mp_4g03630</name>
</gene>